<name>A0A2N1M291_9GLOM</name>
<dbReference type="AlphaFoldDB" id="A0A2N1M291"/>
<gene>
    <name evidence="1" type="ORF">RhiirC2_831214</name>
</gene>
<evidence type="ECO:0000313" key="1">
    <source>
        <dbReference type="EMBL" id="PKK55784.1"/>
    </source>
</evidence>
<dbReference type="EMBL" id="LLXL01006838">
    <property type="protein sequence ID" value="PKK55784.1"/>
    <property type="molecule type" value="Genomic_DNA"/>
</dbReference>
<dbReference type="VEuPathDB" id="FungiDB:FUN_021019"/>
<dbReference type="Proteomes" id="UP000233469">
    <property type="component" value="Unassembled WGS sequence"/>
</dbReference>
<reference evidence="1 2" key="1">
    <citation type="submission" date="2016-04" db="EMBL/GenBank/DDBJ databases">
        <title>Genome analyses suggest a sexual origin of heterokaryosis in a supposedly ancient asexual fungus.</title>
        <authorList>
            <person name="Ropars J."/>
            <person name="Sedzielewska K."/>
            <person name="Noel J."/>
            <person name="Charron P."/>
            <person name="Farinelli L."/>
            <person name="Marton T."/>
            <person name="Kruger M."/>
            <person name="Pelin A."/>
            <person name="Brachmann A."/>
            <person name="Corradi N."/>
        </authorList>
    </citation>
    <scope>NUCLEOTIDE SEQUENCE [LARGE SCALE GENOMIC DNA]</scope>
    <source>
        <strain evidence="1 2">C2</strain>
    </source>
</reference>
<evidence type="ECO:0000313" key="2">
    <source>
        <dbReference type="Proteomes" id="UP000233469"/>
    </source>
</evidence>
<sequence length="174" mass="20252">MLYLLVQVNEGLKTVIPERIMSIEAAYQFYDLFEVITLGQYCDREVQIFVRREKSETWKEVDNGLNGDLKMLETLGFMQVKFLVVDTNSVIQDIPAPTQSRLNAFKILMDNSCKPLLPQYRTEYNNCDKLYNEIIELFRVQKVGWMGGLHDTIGKKFVNRLQMRSGTLIHISPH</sequence>
<protein>
    <submittedName>
        <fullName evidence="1">Uncharacterized protein</fullName>
    </submittedName>
</protein>
<dbReference type="VEuPathDB" id="FungiDB:RhiirA1_395979"/>
<organism evidence="1 2">
    <name type="scientific">Rhizophagus irregularis</name>
    <dbReference type="NCBI Taxonomy" id="588596"/>
    <lineage>
        <taxon>Eukaryota</taxon>
        <taxon>Fungi</taxon>
        <taxon>Fungi incertae sedis</taxon>
        <taxon>Mucoromycota</taxon>
        <taxon>Glomeromycotina</taxon>
        <taxon>Glomeromycetes</taxon>
        <taxon>Glomerales</taxon>
        <taxon>Glomeraceae</taxon>
        <taxon>Rhizophagus</taxon>
    </lineage>
</organism>
<reference evidence="1 2" key="2">
    <citation type="submission" date="2017-10" db="EMBL/GenBank/DDBJ databases">
        <title>Extensive intraspecific genome diversity in a model arbuscular mycorrhizal fungus.</title>
        <authorList>
            <person name="Chen E.C.H."/>
            <person name="Morin E."/>
            <person name="Baudet D."/>
            <person name="Noel J."/>
            <person name="Ndikumana S."/>
            <person name="Charron P."/>
            <person name="St-Onge C."/>
            <person name="Giorgi J."/>
            <person name="Grigoriev I.V."/>
            <person name="Roux C."/>
            <person name="Martin F.M."/>
            <person name="Corradi N."/>
        </authorList>
    </citation>
    <scope>NUCLEOTIDE SEQUENCE [LARGE SCALE GENOMIC DNA]</scope>
    <source>
        <strain evidence="1 2">C2</strain>
    </source>
</reference>
<accession>A0A2N1M291</accession>
<proteinExistence type="predicted"/>
<comment type="caution">
    <text evidence="1">The sequence shown here is derived from an EMBL/GenBank/DDBJ whole genome shotgun (WGS) entry which is preliminary data.</text>
</comment>